<keyword evidence="1" id="KW-1133">Transmembrane helix</keyword>
<evidence type="ECO:0000259" key="2">
    <source>
        <dbReference type="Pfam" id="PF08237"/>
    </source>
</evidence>
<feature type="domain" description="PE-PPE" evidence="2">
    <location>
        <begin position="84"/>
        <end position="311"/>
    </location>
</feature>
<proteinExistence type="predicted"/>
<organism evidence="3 4">
    <name type="scientific">Mycobacterium shimoidei</name>
    <dbReference type="NCBI Taxonomy" id="29313"/>
    <lineage>
        <taxon>Bacteria</taxon>
        <taxon>Bacillati</taxon>
        <taxon>Actinomycetota</taxon>
        <taxon>Actinomycetes</taxon>
        <taxon>Mycobacteriales</taxon>
        <taxon>Mycobacteriaceae</taxon>
        <taxon>Mycobacterium</taxon>
    </lineage>
</organism>
<protein>
    <submittedName>
        <fullName evidence="3">PPE family protein PPE28 [Mycobacterium tuberculosis H37Rv]</fullName>
    </submittedName>
</protein>
<reference evidence="3 4" key="1">
    <citation type="submission" date="2018-05" db="EMBL/GenBank/DDBJ databases">
        <authorList>
            <consortium name="IHU Genomes"/>
        </authorList>
    </citation>
    <scope>NUCLEOTIDE SEQUENCE [LARGE SCALE GENOMIC DNA]</scope>
    <source>
        <strain evidence="3 4">P7336</strain>
    </source>
</reference>
<dbReference type="InterPro" id="IPR013228">
    <property type="entry name" value="PE-PPE_C"/>
</dbReference>
<dbReference type="Proteomes" id="UP000252015">
    <property type="component" value="Unassembled WGS sequence"/>
</dbReference>
<evidence type="ECO:0000313" key="3">
    <source>
        <dbReference type="EMBL" id="SRX92328.1"/>
    </source>
</evidence>
<dbReference type="Pfam" id="PF08237">
    <property type="entry name" value="PE-PPE"/>
    <property type="match status" value="1"/>
</dbReference>
<dbReference type="EMBL" id="UEGW01000001">
    <property type="protein sequence ID" value="SRX92328.1"/>
    <property type="molecule type" value="Genomic_DNA"/>
</dbReference>
<keyword evidence="1" id="KW-0812">Transmembrane</keyword>
<dbReference type="Gene3D" id="3.40.50.1820">
    <property type="entry name" value="alpha/beta hydrolase"/>
    <property type="match status" value="1"/>
</dbReference>
<dbReference type="AlphaFoldDB" id="A0A375YTZ4"/>
<dbReference type="STRING" id="29313.BHQ16_18015"/>
<gene>
    <name evidence="3" type="ORF">MSP7336_00553</name>
</gene>
<name>A0A375YTZ4_MYCSH</name>
<keyword evidence="4" id="KW-1185">Reference proteome</keyword>
<evidence type="ECO:0000256" key="1">
    <source>
        <dbReference type="SAM" id="Phobius"/>
    </source>
</evidence>
<dbReference type="RefSeq" id="WP_113962994.1">
    <property type="nucleotide sequence ID" value="NZ_UEGW01000001.1"/>
</dbReference>
<feature type="transmembrane region" description="Helical" evidence="1">
    <location>
        <begin position="7"/>
        <end position="28"/>
    </location>
</feature>
<dbReference type="InterPro" id="IPR029058">
    <property type="entry name" value="AB_hydrolase_fold"/>
</dbReference>
<accession>A0A375YTZ4</accession>
<keyword evidence="1" id="KW-0472">Membrane</keyword>
<evidence type="ECO:0000313" key="4">
    <source>
        <dbReference type="Proteomes" id="UP000252015"/>
    </source>
</evidence>
<sequence length="512" mass="53127">MRDAPGFWVTVSVASVFSAGLIALPPAAPTDIQVHSLRLAGADISPPGDAAALVMGPSGIPIPPPGYVDAANSLYLQPNGFSGNAQGLAIPNGLYPVTGVKSLPTDTSFALGQQILDSAIQSQIAGGHVDAANPLVVFGWSQSSSVSSLTMSQLAGEGVPSDDVHFVLLGNPSNPNGGVLERFDVPAGTDPSFPSLGITFSGAAPDDLYPTDVYTVEYDGFADFPRYPLNLLADLNAFVGLILAHGLYLGFTPEQIASAVPLPTVGDTLTNYYMIPAGLPLLEPLQLIPGIGQALYDLLEPDIKILVDLGYGHVDTIADVANDLGGWDYGPANVPTPFGLFPENIDLVQLVTVLGQGAELGITNAIQDLQNPDPTIPWLSTLENEASALGFDINDPQELLNNLLGFIGFPASDATLQSPPLEIINDLAGILAADYATLLPIADTATALFTDLPLYDLNVFMDQLEAGNLLDAIGDPIAADTALIPFALVFGGLAPVGEAALGTLISLANLFL</sequence>